<reference evidence="7 8" key="1">
    <citation type="journal article" date="2015" name="Nature">
        <title>rRNA introns, odd ribosomes, and small enigmatic genomes across a large radiation of phyla.</title>
        <authorList>
            <person name="Brown C.T."/>
            <person name="Hug L.A."/>
            <person name="Thomas B.C."/>
            <person name="Sharon I."/>
            <person name="Castelle C.J."/>
            <person name="Singh A."/>
            <person name="Wilkins M.J."/>
            <person name="Williams K.H."/>
            <person name="Banfield J.F."/>
        </authorList>
    </citation>
    <scope>NUCLEOTIDE SEQUENCE [LARGE SCALE GENOMIC DNA]</scope>
</reference>
<evidence type="ECO:0000256" key="4">
    <source>
        <dbReference type="ARBA" id="ARBA00022917"/>
    </source>
</evidence>
<dbReference type="PANTHER" id="PTHR22594">
    <property type="entry name" value="ASPARTYL/LYSYL-TRNA SYNTHETASE"/>
    <property type="match status" value="1"/>
</dbReference>
<name>A0A0G0PVE8_9BACT</name>
<dbReference type="Proteomes" id="UP000034932">
    <property type="component" value="Unassembled WGS sequence"/>
</dbReference>
<dbReference type="EMBL" id="LBVW01000014">
    <property type="protein sequence ID" value="KKQ93306.1"/>
    <property type="molecule type" value="Genomic_DNA"/>
</dbReference>
<evidence type="ECO:0000256" key="5">
    <source>
        <dbReference type="ARBA" id="ARBA00023146"/>
    </source>
</evidence>
<accession>A0A0G0PVE8</accession>
<dbReference type="InterPro" id="IPR012340">
    <property type="entry name" value="NA-bd_OB-fold"/>
</dbReference>
<dbReference type="STRING" id="1618573.UT19_C0014G0010"/>
<sequence>MIEVKCDYDTFKVWGNLSVPRDIYFGLGYEDRIKTFPSKIAGWLRVLNVRGNFLDVFDGEGSFQVFLDTELRSNLRTRKCPSISSGDILEIEGVFTENSRGDQIFAAQDVKNIGEIGKPLRHDPENPKLKPFIWAIRRQGEREKRIEQQVIPTEVERFLQGEDFVKVSTSTFDSVDTGLGSKPFELAGSDFKLRRDFDLPTRAYLMNLSRVYQMGFVYRDEGESPKNRNEFIIAQVFAHGNMGAGRNLALELVSQIAERYMGRKPTIRQIDFIPFILEKSGSRSISELYKVNGIDLGDELVQNGLLYGLYKEYKKGIVDPTLINGFPSIKVPFAVVDPENPGLSEDFRLIWEGKTIFHGSQEINNYPEQVAKYMSIWGNNFGQDLSEGEKRYLELLKYGMFPYWGLALSVDLLTQVVTGLDDVRDLRPTLT</sequence>
<dbReference type="InterPro" id="IPR004364">
    <property type="entry name" value="Aa-tRNA-synt_II"/>
</dbReference>
<dbReference type="Pfam" id="PF00152">
    <property type="entry name" value="tRNA-synt_2"/>
    <property type="match status" value="1"/>
</dbReference>
<evidence type="ECO:0000313" key="7">
    <source>
        <dbReference type="EMBL" id="KKQ93306.1"/>
    </source>
</evidence>
<feature type="domain" description="Aminoacyl-tRNA synthetase class II (D/K/N)" evidence="6">
    <location>
        <begin position="137"/>
        <end position="426"/>
    </location>
</feature>
<evidence type="ECO:0000256" key="2">
    <source>
        <dbReference type="ARBA" id="ARBA00022741"/>
    </source>
</evidence>
<dbReference type="Gene3D" id="3.30.930.10">
    <property type="entry name" value="Bira Bifunctional Protein, Domain 2"/>
    <property type="match status" value="1"/>
</dbReference>
<gene>
    <name evidence="7" type="ORF">UT19_C0014G0010</name>
</gene>
<proteinExistence type="predicted"/>
<dbReference type="SUPFAM" id="SSF55681">
    <property type="entry name" value="Class II aaRS and biotin synthetases"/>
    <property type="match status" value="1"/>
</dbReference>
<keyword evidence="3" id="KW-0067">ATP-binding</keyword>
<evidence type="ECO:0000256" key="3">
    <source>
        <dbReference type="ARBA" id="ARBA00022840"/>
    </source>
</evidence>
<evidence type="ECO:0000256" key="1">
    <source>
        <dbReference type="ARBA" id="ARBA00022598"/>
    </source>
</evidence>
<protein>
    <recommendedName>
        <fullName evidence="6">Aminoacyl-tRNA synthetase class II (D/K/N) domain-containing protein</fullName>
    </recommendedName>
</protein>
<keyword evidence="5" id="KW-0030">Aminoacyl-tRNA synthetase</keyword>
<evidence type="ECO:0000313" key="8">
    <source>
        <dbReference type="Proteomes" id="UP000034932"/>
    </source>
</evidence>
<dbReference type="GO" id="GO:0004812">
    <property type="term" value="F:aminoacyl-tRNA ligase activity"/>
    <property type="evidence" value="ECO:0007669"/>
    <property type="project" value="UniProtKB-KW"/>
</dbReference>
<dbReference type="PANTHER" id="PTHR22594:SF34">
    <property type="entry name" value="ASPARAGINE--TRNA LIGASE, MITOCHONDRIAL-RELATED"/>
    <property type="match status" value="1"/>
</dbReference>
<evidence type="ECO:0000259" key="6">
    <source>
        <dbReference type="Pfam" id="PF00152"/>
    </source>
</evidence>
<dbReference type="AlphaFoldDB" id="A0A0G0PVE8"/>
<keyword evidence="4" id="KW-0648">Protein biosynthesis</keyword>
<dbReference type="GO" id="GO:0006421">
    <property type="term" value="P:asparaginyl-tRNA aminoacylation"/>
    <property type="evidence" value="ECO:0007669"/>
    <property type="project" value="TreeGrafter"/>
</dbReference>
<keyword evidence="2" id="KW-0547">Nucleotide-binding</keyword>
<organism evidence="7 8">
    <name type="scientific">Candidatus Woesebacteria bacterium GW2011_GWB1_39_10b</name>
    <dbReference type="NCBI Taxonomy" id="1618573"/>
    <lineage>
        <taxon>Bacteria</taxon>
        <taxon>Candidatus Woeseibacteriota</taxon>
    </lineage>
</organism>
<comment type="caution">
    <text evidence="7">The sequence shown here is derived from an EMBL/GenBank/DDBJ whole genome shotgun (WGS) entry which is preliminary data.</text>
</comment>
<keyword evidence="1" id="KW-0436">Ligase</keyword>
<dbReference type="SUPFAM" id="SSF50249">
    <property type="entry name" value="Nucleic acid-binding proteins"/>
    <property type="match status" value="1"/>
</dbReference>
<dbReference type="InterPro" id="IPR045864">
    <property type="entry name" value="aa-tRNA-synth_II/BPL/LPL"/>
</dbReference>
<dbReference type="GO" id="GO:0005524">
    <property type="term" value="F:ATP binding"/>
    <property type="evidence" value="ECO:0007669"/>
    <property type="project" value="UniProtKB-KW"/>
</dbReference>